<evidence type="ECO:0000313" key="2">
    <source>
        <dbReference type="Proteomes" id="UP001179647"/>
    </source>
</evidence>
<dbReference type="KEGG" id="vie:OL234_04655"/>
<evidence type="ECO:0000313" key="1">
    <source>
        <dbReference type="EMBL" id="WEG74191.1"/>
    </source>
</evidence>
<evidence type="ECO:0008006" key="3">
    <source>
        <dbReference type="Google" id="ProtNLM"/>
    </source>
</evidence>
<keyword evidence="2" id="KW-1185">Reference proteome</keyword>
<dbReference type="RefSeq" id="WP_275469990.1">
    <property type="nucleotide sequence ID" value="NZ_CP110232.1"/>
</dbReference>
<dbReference type="AlphaFoldDB" id="A0AAF0I8P4"/>
<name>A0AAF0I8P4_9ENTE</name>
<dbReference type="Proteomes" id="UP001179647">
    <property type="component" value="Chromosome"/>
</dbReference>
<proteinExistence type="predicted"/>
<accession>A0AAF0I8P4</accession>
<organism evidence="1 2">
    <name type="scientific">Vagococcus intermedius</name>
    <dbReference type="NCBI Taxonomy" id="2991418"/>
    <lineage>
        <taxon>Bacteria</taxon>
        <taxon>Bacillati</taxon>
        <taxon>Bacillota</taxon>
        <taxon>Bacilli</taxon>
        <taxon>Lactobacillales</taxon>
        <taxon>Enterococcaceae</taxon>
        <taxon>Vagococcus</taxon>
    </lineage>
</organism>
<gene>
    <name evidence="1" type="ORF">OL234_04655</name>
</gene>
<dbReference type="EMBL" id="CP110232">
    <property type="protein sequence ID" value="WEG74191.1"/>
    <property type="molecule type" value="Genomic_DNA"/>
</dbReference>
<protein>
    <recommendedName>
        <fullName evidence="3">DUF1803 domain-containing protein</fullName>
    </recommendedName>
</protein>
<reference evidence="1" key="1">
    <citation type="submission" date="2022-10" db="EMBL/GenBank/DDBJ databases">
        <title>Vagococcus sp. isolated from poultry meat.</title>
        <authorList>
            <person name="Johansson P."/>
            <person name="Bjorkroth J."/>
        </authorList>
    </citation>
    <scope>NUCLEOTIDE SEQUENCE</scope>
    <source>
        <strain evidence="1">STAA11</strain>
    </source>
</reference>
<sequence>MKNYQLLSLNYQSSHISEELVKKITNLCNWMINENVTEASLATIKKQFPKWKTLPIDIDILVSQGILERYDRRYRFSVPLLNRTGWYELEKVVTSSCDKLIYQLSHNSVTSLACFIEFAKLPQQVYLAAEGVSEPYKDYHLLRTDNFIYLDSPSKLGYASYFKENQMKLPPVSHNLTKLLGDVNPDYFCEMVGKVIGTIKNQTDYDRVKRPNIFMESLELLGYISLSEEQKISFDYQYIEVTKRELEKESSQFSNTFTEGLTECQSQLPHLDSEILELLMYRYLISSLQINKYLFAIKK</sequence>